<evidence type="ECO:0000259" key="2">
    <source>
        <dbReference type="Pfam" id="PF18917"/>
    </source>
</evidence>
<feature type="transmembrane region" description="Helical" evidence="1">
    <location>
        <begin position="12"/>
        <end position="31"/>
    </location>
</feature>
<keyword evidence="1" id="KW-0472">Membrane</keyword>
<keyword evidence="1" id="KW-1133">Transmembrane helix</keyword>
<reference evidence="4" key="1">
    <citation type="submission" date="2017-09" db="EMBL/GenBank/DDBJ databases">
        <title>Depth-based differentiation of microbial function through sediment-hosted aquifers and enrichment of novel symbionts in the deep terrestrial subsurface.</title>
        <authorList>
            <person name="Probst A.J."/>
            <person name="Ladd B."/>
            <person name="Jarett J.K."/>
            <person name="Geller-Mcgrath D.E."/>
            <person name="Sieber C.M.K."/>
            <person name="Emerson J.B."/>
            <person name="Anantharaman K."/>
            <person name="Thomas B.C."/>
            <person name="Malmstrom R."/>
            <person name="Stieglmeier M."/>
            <person name="Klingl A."/>
            <person name="Woyke T."/>
            <person name="Ryan C.M."/>
            <person name="Banfield J.F."/>
        </authorList>
    </citation>
    <scope>NUCLEOTIDE SEQUENCE [LARGE SCALE GENOMIC DNA]</scope>
</reference>
<feature type="transmembrane region" description="Helical" evidence="1">
    <location>
        <begin position="43"/>
        <end position="61"/>
    </location>
</feature>
<comment type="caution">
    <text evidence="3">The sequence shown here is derived from an EMBL/GenBank/DDBJ whole genome shotgun (WGS) entry which is preliminary data.</text>
</comment>
<sequence>MPDHDQKPKLKIGRALLGIVFIFCGLVYLGVNIGIFDWTLLANLWRLWPLLLVALGLSLLAHRRFSRLLIFFLFIVVAIAGLFLLWRQSEFQQLGLNDTQAVDVTFEPDTELVKLDIRLPAATLKLSGPADTNKLLTGRVETRGLENEVTRERNDKREGIHITQAGSSAPFVGVQGLVELQLSSRVPFEIYSHIGKTDATLDFSSLNVERLDLVSGASSVDILFGDIAAHTEATIQVGASSVNLSAPTGVGVRLHVTSGVTSTSIDGLEKIDEHLFESKEFAIAPKQIMIDVQSGVSSIVFTYR</sequence>
<organism evidence="3 4">
    <name type="scientific">Candidatus Kerfeldbacteria bacterium CG08_land_8_20_14_0_20_42_7</name>
    <dbReference type="NCBI Taxonomy" id="2014245"/>
    <lineage>
        <taxon>Bacteria</taxon>
        <taxon>Candidatus Kerfeldiibacteriota</taxon>
    </lineage>
</organism>
<keyword evidence="1" id="KW-0812">Transmembrane</keyword>
<feature type="domain" description="LiaI-LiaF-like transmembrane region" evidence="2">
    <location>
        <begin position="16"/>
        <end position="60"/>
    </location>
</feature>
<feature type="transmembrane region" description="Helical" evidence="1">
    <location>
        <begin position="68"/>
        <end position="86"/>
    </location>
</feature>
<proteinExistence type="predicted"/>
<accession>A0A2H0YTP1</accession>
<protein>
    <recommendedName>
        <fullName evidence="2">LiaI-LiaF-like transmembrane region domain-containing protein</fullName>
    </recommendedName>
</protein>
<dbReference type="Proteomes" id="UP000228711">
    <property type="component" value="Unassembled WGS sequence"/>
</dbReference>
<gene>
    <name evidence="3" type="ORF">COT25_01045</name>
</gene>
<dbReference type="AlphaFoldDB" id="A0A2H0YTP1"/>
<dbReference type="EMBL" id="PEXV01000042">
    <property type="protein sequence ID" value="PIS41820.1"/>
    <property type="molecule type" value="Genomic_DNA"/>
</dbReference>
<evidence type="ECO:0000313" key="4">
    <source>
        <dbReference type="Proteomes" id="UP000228711"/>
    </source>
</evidence>
<evidence type="ECO:0000313" key="3">
    <source>
        <dbReference type="EMBL" id="PIS41820.1"/>
    </source>
</evidence>
<dbReference type="InterPro" id="IPR043726">
    <property type="entry name" value="LiaI-LiaF-like_TM1"/>
</dbReference>
<dbReference type="Pfam" id="PF18917">
    <property type="entry name" value="LiaI-LiaF-like_TM1"/>
    <property type="match status" value="1"/>
</dbReference>
<evidence type="ECO:0000256" key="1">
    <source>
        <dbReference type="SAM" id="Phobius"/>
    </source>
</evidence>
<name>A0A2H0YTP1_9BACT</name>